<dbReference type="EMBL" id="CM039429">
    <property type="protein sequence ID" value="KAI4346519.1"/>
    <property type="molecule type" value="Genomic_DNA"/>
</dbReference>
<evidence type="ECO:0000313" key="1">
    <source>
        <dbReference type="EMBL" id="KAI4346519.1"/>
    </source>
</evidence>
<organism evidence="1 2">
    <name type="scientific">Bauhinia variegata</name>
    <name type="common">Purple orchid tree</name>
    <name type="synonym">Phanera variegata</name>
    <dbReference type="NCBI Taxonomy" id="167791"/>
    <lineage>
        <taxon>Eukaryota</taxon>
        <taxon>Viridiplantae</taxon>
        <taxon>Streptophyta</taxon>
        <taxon>Embryophyta</taxon>
        <taxon>Tracheophyta</taxon>
        <taxon>Spermatophyta</taxon>
        <taxon>Magnoliopsida</taxon>
        <taxon>eudicotyledons</taxon>
        <taxon>Gunneridae</taxon>
        <taxon>Pentapetalae</taxon>
        <taxon>rosids</taxon>
        <taxon>fabids</taxon>
        <taxon>Fabales</taxon>
        <taxon>Fabaceae</taxon>
        <taxon>Cercidoideae</taxon>
        <taxon>Cercideae</taxon>
        <taxon>Bauhiniinae</taxon>
        <taxon>Bauhinia</taxon>
    </lineage>
</organism>
<proteinExistence type="predicted"/>
<keyword evidence="2" id="KW-1185">Reference proteome</keyword>
<evidence type="ECO:0000313" key="2">
    <source>
        <dbReference type="Proteomes" id="UP000828941"/>
    </source>
</evidence>
<sequence length="598" mass="67292">MTELWSILERKCLYLLQQKITVASLLQIHCFMLRNALEKNVNLFTKFIGICASPSLVASRADSLVIVRHARRVFDHRPHEGDVFLCNTMISAHVAMNQFFESFTLYRDLKRETSFAPDGYTLTSLAKCCTLHMAVREGEEIHGDVFKCGLCSNLYTSTALVDMYVKFGIMANARRVFDEMSERSQVSWTALIVGYARSGDMEEASILFTHMPDKDTAAFNAMIDVYTKLGRMGVAQDLFDKLPYKNVISWTSMISGYCHNGDLESARLLFDIMPEKNLFSWNAMIGGYCQNKQLLEALKLFHKMQLCTSLEPNEVTITSILPAIADMGALDLGCWIHKFAQGKKFDKATNVCTALIDMYAKCGEITKAKLLFDEMPVKATASWNALINGFAVNGRAKEALELFVVMLQEGSKPNAITMMGVLSACNHCGLVDEGRRWFNTMEKLGITPQIEHYGCMVDLLGRAGFLDEAEKLIESMPYNANEIILSSFLFACGHFQDVERAERVLKETVKMEEGNGGNYVMLRNLYAIKQRWTSVEDVKQMMKKSGSSKEVGCSVIEVDGSFRDFVAGDNLHPHIDTIHLTLGQLWNHMRVDMGESLM</sequence>
<dbReference type="Proteomes" id="UP000828941">
    <property type="component" value="Chromosome 4"/>
</dbReference>
<gene>
    <name evidence="1" type="ORF">L6164_007409</name>
</gene>
<name>A0ACB9PEZ2_BAUVA</name>
<accession>A0ACB9PEZ2</accession>
<reference evidence="1 2" key="1">
    <citation type="journal article" date="2022" name="DNA Res.">
        <title>Chromosomal-level genome assembly of the orchid tree Bauhinia variegata (Leguminosae; Cercidoideae) supports the allotetraploid origin hypothesis of Bauhinia.</title>
        <authorList>
            <person name="Zhong Y."/>
            <person name="Chen Y."/>
            <person name="Zheng D."/>
            <person name="Pang J."/>
            <person name="Liu Y."/>
            <person name="Luo S."/>
            <person name="Meng S."/>
            <person name="Qian L."/>
            <person name="Wei D."/>
            <person name="Dai S."/>
            <person name="Zhou R."/>
        </authorList>
    </citation>
    <scope>NUCLEOTIDE SEQUENCE [LARGE SCALE GENOMIC DNA]</scope>
    <source>
        <strain evidence="1">BV-YZ2020</strain>
    </source>
</reference>
<protein>
    <submittedName>
        <fullName evidence="1">Uncharacterized protein</fullName>
    </submittedName>
</protein>
<comment type="caution">
    <text evidence="1">The sequence shown here is derived from an EMBL/GenBank/DDBJ whole genome shotgun (WGS) entry which is preliminary data.</text>
</comment>